<reference evidence="2 3" key="1">
    <citation type="journal article" date="2011" name="J. Bacteriol.">
        <title>Complete genome sequences of the chemolithoautotrophic Oligotropha carboxidovorans strains OM4 and OM5.</title>
        <authorList>
            <person name="Volland S."/>
            <person name="Rachinger M."/>
            <person name="Strittmatter A."/>
            <person name="Daniel R."/>
            <person name="Gottschalk G."/>
            <person name="Meyer O."/>
        </authorList>
    </citation>
    <scope>NUCLEOTIDE SEQUENCE [LARGE SCALE GENOMIC DNA]</scope>
    <source>
        <strain evidence="3">ATCC 49405 / DSM 1227 / KCTC 32145 / OM5</strain>
    </source>
</reference>
<proteinExistence type="predicted"/>
<dbReference type="eggNOG" id="COG5377">
    <property type="taxonomic scope" value="Bacteria"/>
</dbReference>
<evidence type="ECO:0000313" key="2">
    <source>
        <dbReference type="EMBL" id="AEI07148.1"/>
    </source>
</evidence>
<dbReference type="Proteomes" id="UP000007730">
    <property type="component" value="Chromosome"/>
</dbReference>
<feature type="domain" description="YqaJ viral recombinase" evidence="1">
    <location>
        <begin position="13"/>
        <end position="123"/>
    </location>
</feature>
<dbReference type="KEGG" id="oca:OCAR_5543"/>
<keyword evidence="3" id="KW-1185">Reference proteome</keyword>
<dbReference type="Gene3D" id="3.90.320.10">
    <property type="match status" value="1"/>
</dbReference>
<dbReference type="KEGG" id="ocg:OCA5_c24520"/>
<organism evidence="2 3">
    <name type="scientific">Afipia carboxidovorans (strain ATCC 49405 / DSM 1227 / KCTC 32145 / OM5)</name>
    <name type="common">Oligotropha carboxidovorans</name>
    <dbReference type="NCBI Taxonomy" id="504832"/>
    <lineage>
        <taxon>Bacteria</taxon>
        <taxon>Pseudomonadati</taxon>
        <taxon>Pseudomonadota</taxon>
        <taxon>Alphaproteobacteria</taxon>
        <taxon>Hyphomicrobiales</taxon>
        <taxon>Nitrobacteraceae</taxon>
        <taxon>Afipia</taxon>
    </lineage>
</organism>
<evidence type="ECO:0000259" key="1">
    <source>
        <dbReference type="Pfam" id="PF09588"/>
    </source>
</evidence>
<dbReference type="STRING" id="504832.OCA5_c24520"/>
<dbReference type="EMBL" id="CP002826">
    <property type="protein sequence ID" value="AEI07148.1"/>
    <property type="molecule type" value="Genomic_DNA"/>
</dbReference>
<dbReference type="OrthoDB" id="7801725at2"/>
<protein>
    <submittedName>
        <fullName evidence="2">Putative endonuclease</fullName>
    </submittedName>
</protein>
<dbReference type="AlphaFoldDB" id="B6JI07"/>
<dbReference type="InterPro" id="IPR019080">
    <property type="entry name" value="YqaJ_viral_recombinase"/>
</dbReference>
<dbReference type="PROSITE" id="PS51257">
    <property type="entry name" value="PROKAR_LIPOPROTEIN"/>
    <property type="match status" value="1"/>
</dbReference>
<dbReference type="Pfam" id="PF09588">
    <property type="entry name" value="YqaJ"/>
    <property type="match status" value="1"/>
</dbReference>
<dbReference type="InterPro" id="IPR011335">
    <property type="entry name" value="Restrct_endonuc-II-like"/>
</dbReference>
<evidence type="ECO:0000313" key="3">
    <source>
        <dbReference type="Proteomes" id="UP000007730"/>
    </source>
</evidence>
<keyword evidence="2" id="KW-0255">Endonuclease</keyword>
<accession>B6JI07</accession>
<gene>
    <name evidence="2" type="ordered locus">OCA5_c24520</name>
</gene>
<dbReference type="InterPro" id="IPR011604">
    <property type="entry name" value="PDDEXK-like_dom_sf"/>
</dbReference>
<sequence length="311" mass="35090">MIQRIPVTDRDSWLVLRKQDVTASVVGALFGCHPYVSLYGLFLEKTGGAPADEQTPFLEWRLILESAVAAAVERQRPEWKIVKATEYLRDPETRIGATPDFYIHGDPRGLGVLQTKTVDPRGFRLHWQEQPPFWIALQNATELMLEQNAAFGAVAALVIDPYKLECPIFDIPRHAGVEQRIREGVSDFWDAVAFGEVPNPDFSKDADLLAAIEPDVIEGKRIDLTGDNHLPVLLAERAELKARVKPDLDRIDAIETEVRFKMGDAEIAMIDGFRLTLKEQTRKAGFHAESRSRVLRIKETRPKEELNNGPF</sequence>
<keyword evidence="2" id="KW-0378">Hydrolase</keyword>
<dbReference type="RefSeq" id="WP_012562703.1">
    <property type="nucleotide sequence ID" value="NC_011386.1"/>
</dbReference>
<dbReference type="HOGENOM" id="CLU_879428_0_0_5"/>
<dbReference type="SUPFAM" id="SSF52980">
    <property type="entry name" value="Restriction endonuclease-like"/>
    <property type="match status" value="1"/>
</dbReference>
<dbReference type="GO" id="GO:0004519">
    <property type="term" value="F:endonuclease activity"/>
    <property type="evidence" value="ECO:0007669"/>
    <property type="project" value="UniProtKB-KW"/>
</dbReference>
<name>B6JI07_AFIC5</name>
<keyword evidence="2" id="KW-0540">Nuclease</keyword>